<feature type="domain" description="HTH lysR-type" evidence="5">
    <location>
        <begin position="1"/>
        <end position="58"/>
    </location>
</feature>
<organism evidence="6 7">
    <name type="scientific">Diplocloster modestus</name>
    <dbReference type="NCBI Taxonomy" id="2850322"/>
    <lineage>
        <taxon>Bacteria</taxon>
        <taxon>Bacillati</taxon>
        <taxon>Bacillota</taxon>
        <taxon>Clostridia</taxon>
        <taxon>Lachnospirales</taxon>
        <taxon>Lachnospiraceae</taxon>
        <taxon>Diplocloster</taxon>
    </lineage>
</organism>
<reference evidence="6 7" key="1">
    <citation type="submission" date="2021-06" db="EMBL/GenBank/DDBJ databases">
        <title>Description of novel taxa of the family Lachnospiraceae.</title>
        <authorList>
            <person name="Chaplin A.V."/>
            <person name="Sokolova S.R."/>
            <person name="Pikina A.P."/>
            <person name="Korzhanova M."/>
            <person name="Belova V."/>
            <person name="Korostin D."/>
            <person name="Efimov B.A."/>
        </authorList>
    </citation>
    <scope>NUCLEOTIDE SEQUENCE [LARGE SCALE GENOMIC DNA]</scope>
    <source>
        <strain evidence="6 7">ASD4241</strain>
    </source>
</reference>
<comment type="caution">
    <text evidence="6">The sequence shown here is derived from an EMBL/GenBank/DDBJ whole genome shotgun (WGS) entry which is preliminary data.</text>
</comment>
<evidence type="ECO:0000256" key="3">
    <source>
        <dbReference type="ARBA" id="ARBA00023125"/>
    </source>
</evidence>
<gene>
    <name evidence="6" type="ORF">KTH90_17120</name>
</gene>
<evidence type="ECO:0000256" key="4">
    <source>
        <dbReference type="ARBA" id="ARBA00023163"/>
    </source>
</evidence>
<dbReference type="Gene3D" id="3.40.190.290">
    <property type="match status" value="1"/>
</dbReference>
<dbReference type="InterPro" id="IPR000847">
    <property type="entry name" value="LysR_HTH_N"/>
</dbReference>
<comment type="similarity">
    <text evidence="1">Belongs to the LysR transcriptional regulatory family.</text>
</comment>
<protein>
    <submittedName>
        <fullName evidence="6">LysR family transcriptional regulator</fullName>
    </submittedName>
</protein>
<keyword evidence="2" id="KW-0805">Transcription regulation</keyword>
<dbReference type="Pfam" id="PF03466">
    <property type="entry name" value="LysR_substrate"/>
    <property type="match status" value="1"/>
</dbReference>
<dbReference type="CDD" id="cd05466">
    <property type="entry name" value="PBP2_LTTR_substrate"/>
    <property type="match status" value="1"/>
</dbReference>
<dbReference type="PROSITE" id="PS50931">
    <property type="entry name" value="HTH_LYSR"/>
    <property type="match status" value="1"/>
</dbReference>
<evidence type="ECO:0000259" key="5">
    <source>
        <dbReference type="PROSITE" id="PS50931"/>
    </source>
</evidence>
<dbReference type="PANTHER" id="PTHR30346:SF28">
    <property type="entry name" value="HTH-TYPE TRANSCRIPTIONAL REGULATOR CYNR"/>
    <property type="match status" value="1"/>
</dbReference>
<dbReference type="Pfam" id="PF00126">
    <property type="entry name" value="HTH_1"/>
    <property type="match status" value="1"/>
</dbReference>
<keyword evidence="3" id="KW-0238">DNA-binding</keyword>
<name>A0ABS6KB51_9FIRM</name>
<dbReference type="InterPro" id="IPR036388">
    <property type="entry name" value="WH-like_DNA-bd_sf"/>
</dbReference>
<dbReference type="SUPFAM" id="SSF53850">
    <property type="entry name" value="Periplasmic binding protein-like II"/>
    <property type="match status" value="1"/>
</dbReference>
<dbReference type="Gene3D" id="1.10.10.10">
    <property type="entry name" value="Winged helix-like DNA-binding domain superfamily/Winged helix DNA-binding domain"/>
    <property type="match status" value="1"/>
</dbReference>
<evidence type="ECO:0000256" key="1">
    <source>
        <dbReference type="ARBA" id="ARBA00009437"/>
    </source>
</evidence>
<dbReference type="Proteomes" id="UP001314681">
    <property type="component" value="Unassembled WGS sequence"/>
</dbReference>
<proteinExistence type="inferred from homology"/>
<evidence type="ECO:0000313" key="6">
    <source>
        <dbReference type="EMBL" id="MBU9727734.1"/>
    </source>
</evidence>
<dbReference type="InterPro" id="IPR005119">
    <property type="entry name" value="LysR_subst-bd"/>
</dbReference>
<dbReference type="PANTHER" id="PTHR30346">
    <property type="entry name" value="TRANSCRIPTIONAL DUAL REGULATOR HCAR-RELATED"/>
    <property type="match status" value="1"/>
</dbReference>
<sequence length="290" mass="33128">MDIGFLKEFLVVAQEGKLGEAAERLFTTSSSLSKHIHAMEEEYGVLLFERSRKAMILNDYGQALLPYAEKIVQMQAEAQKELQDKAVYAQNVLSISTEYRVFEEAIEFRKKHHISVLINENGESVDFLKNGVCELAFRINLENEKGELVSIPYRRDRLVMICHKSHPLAKCKQMNLADLKNEEFVLFPDTQEGIICKLITGACRKAGFVPKIVFTATTGNNIVNYVAQNIGISLLWEKALTPIMRDEITTVEVYPQTELEVFLCYLKDKKLSDAARAFTRFIEGKRDMEF</sequence>
<accession>A0ABS6KB51</accession>
<dbReference type="EMBL" id="JAHQCX010000013">
    <property type="protein sequence ID" value="MBU9727734.1"/>
    <property type="molecule type" value="Genomic_DNA"/>
</dbReference>
<dbReference type="SUPFAM" id="SSF46785">
    <property type="entry name" value="Winged helix' DNA-binding domain"/>
    <property type="match status" value="1"/>
</dbReference>
<evidence type="ECO:0000313" key="7">
    <source>
        <dbReference type="Proteomes" id="UP001314681"/>
    </source>
</evidence>
<dbReference type="RefSeq" id="WP_238727117.1">
    <property type="nucleotide sequence ID" value="NZ_JAHQCX010000013.1"/>
</dbReference>
<keyword evidence="7" id="KW-1185">Reference proteome</keyword>
<keyword evidence="4" id="KW-0804">Transcription</keyword>
<dbReference type="InterPro" id="IPR036390">
    <property type="entry name" value="WH_DNA-bd_sf"/>
</dbReference>
<evidence type="ECO:0000256" key="2">
    <source>
        <dbReference type="ARBA" id="ARBA00023015"/>
    </source>
</evidence>